<dbReference type="EMBL" id="OQ890312">
    <property type="protein sequence ID" value="WLJ25547.1"/>
    <property type="molecule type" value="Genomic_DNA"/>
</dbReference>
<proteinExistence type="predicted"/>
<organism evidence="1">
    <name type="scientific">Actinobacteria phage HS02</name>
    <dbReference type="NCBI Taxonomy" id="3056388"/>
    <lineage>
        <taxon>Viruses</taxon>
    </lineage>
</organism>
<evidence type="ECO:0000313" key="1">
    <source>
        <dbReference type="EMBL" id="WLJ25547.1"/>
    </source>
</evidence>
<name>A0AA49X7R7_9VIRU</name>
<protein>
    <submittedName>
        <fullName evidence="1">Distal tail protein</fullName>
    </submittedName>
</protein>
<accession>A0AA49X7R7</accession>
<reference evidence="1" key="1">
    <citation type="submission" date="2023-04" db="EMBL/GenBank/DDBJ databases">
        <title>The human skin virome in hidradenitis suppurativa patients.</title>
        <authorList>
            <person name="Jansen D."/>
        </authorList>
    </citation>
    <scope>NUCLEOTIDE SEQUENCE</scope>
    <source>
        <strain evidence="1">VC1_JansenPhageB</strain>
    </source>
</reference>
<sequence>MQVFDPRSIYRDPITITVVAPSGDQFRIADPHQRGQQSVLLLAEGFDGGEGKIDHQTHETVTRYGVRRTGFKVPPISGSLNVLVTDDVEDLSVAFRRWRAAWSYTQPGKLKVEWRDGHTSEIEVVLADADPLPSSFVGLHVMEDQIKWENFSGVWTGGVRTYTGNVTVTVPGDVPPKARLKWDGRSTNFTLPSGLSVSLAQGPGTRWIDLERGMQGQVTDANGVVDSGTWSSLRGVLVGETLQPHTKNDFQLGAGLTLEVTPRYLSPWR</sequence>